<protein>
    <submittedName>
        <fullName evidence="1">Uncharacterized protein</fullName>
    </submittedName>
</protein>
<reference evidence="2" key="1">
    <citation type="journal article" date="2019" name="Int. J. Syst. Evol. Microbiol.">
        <title>The Global Catalogue of Microorganisms (GCM) 10K type strain sequencing project: providing services to taxonomists for standard genome sequencing and annotation.</title>
        <authorList>
            <consortium name="The Broad Institute Genomics Platform"/>
            <consortium name="The Broad Institute Genome Sequencing Center for Infectious Disease"/>
            <person name="Wu L."/>
            <person name="Ma J."/>
        </authorList>
    </citation>
    <scope>NUCLEOTIDE SEQUENCE [LARGE SCALE GENOMIC DNA]</scope>
    <source>
        <strain evidence="2">CCM 8937</strain>
    </source>
</reference>
<dbReference type="EMBL" id="JBHTOH010000078">
    <property type="protein sequence ID" value="MFD1411490.1"/>
    <property type="molecule type" value="Genomic_DNA"/>
</dbReference>
<dbReference type="RefSeq" id="WP_125651086.1">
    <property type="nucleotide sequence ID" value="NZ_JBHTOH010000078.1"/>
</dbReference>
<dbReference type="Proteomes" id="UP001597191">
    <property type="component" value="Unassembled WGS sequence"/>
</dbReference>
<evidence type="ECO:0000313" key="1">
    <source>
        <dbReference type="EMBL" id="MFD1411490.1"/>
    </source>
</evidence>
<proteinExistence type="predicted"/>
<sequence>MALIPPKAGFNLFSGLDVYQYFDIQHQAMVHEIVDLTDAEFVSRSIPEWRADFLARYTIEPLHLFVTEVKFSYEAAMVAPISLMDWVPDVDPHRGDPPEPGYIVTVQYPFTGDDVMVYIRPERFPCRTYPATRVVAPVGNQKGMVEFKREFQAFRVPEEDTEWEAERLVMELSNHFHQLFSISAHNTREHNGHLLPLIDQALAERAEIDHP</sequence>
<evidence type="ECO:0000313" key="2">
    <source>
        <dbReference type="Proteomes" id="UP001597191"/>
    </source>
</evidence>
<keyword evidence="2" id="KW-1185">Reference proteome</keyword>
<name>A0ABW4BPQ7_9LACO</name>
<organism evidence="1 2">
    <name type="scientific">Lapidilactobacillus gannanensis</name>
    <dbReference type="NCBI Taxonomy" id="2486002"/>
    <lineage>
        <taxon>Bacteria</taxon>
        <taxon>Bacillati</taxon>
        <taxon>Bacillota</taxon>
        <taxon>Bacilli</taxon>
        <taxon>Lactobacillales</taxon>
        <taxon>Lactobacillaceae</taxon>
        <taxon>Lapidilactobacillus</taxon>
    </lineage>
</organism>
<comment type="caution">
    <text evidence="1">The sequence shown here is derived from an EMBL/GenBank/DDBJ whole genome shotgun (WGS) entry which is preliminary data.</text>
</comment>
<gene>
    <name evidence="1" type="ORF">ACFQ4R_07830</name>
</gene>
<accession>A0ABW4BPQ7</accession>